<proteinExistence type="predicted"/>
<keyword evidence="3" id="KW-1185">Reference proteome</keyword>
<dbReference type="Pfam" id="PF03432">
    <property type="entry name" value="Relaxase"/>
    <property type="match status" value="1"/>
</dbReference>
<evidence type="ECO:0000313" key="2">
    <source>
        <dbReference type="EMBL" id="GEP94533.1"/>
    </source>
</evidence>
<evidence type="ECO:0000259" key="1">
    <source>
        <dbReference type="Pfam" id="PF03432"/>
    </source>
</evidence>
<name>A0A512RFP5_9BACT</name>
<sequence length="404" mass="46244">MRNVLSYNEHKVNAGHAELILASRFGCELEDLGFYEKLHRFQRMNDRNQHITKKTLHIFLSFSPDDILDTEKMQQLAWDYMSRIGFSAQPYLVYKHTDTVHPHLHIVTTSIKPNGRQMNLSYIGIRKSEPARKAMEQEYGLVIAEGRGKEKRNEIAPADIRAAIYGEKETKSEIARVVEQVLAYYHFTSLSEFNTLLALKNITADPGKEGSRIRNNGGLTYSIINDRGRKEGIPIKASAFHFEPTLKNLQAKFDKECHRKHLYTGHAKKVVATVLSKSGRMTENDFVRTLDKKKIQCSIIRDEEGMILNVLLVDHFKKIVLTEKDIELSVAVLQNKLAPNNAIDGESVTVESAAHQHRPFDKQIHIPHYAITILKGMWAEENQNISSSNEFLRKKKKKKRNTGN</sequence>
<feature type="domain" description="MobA/VirD2-like nuclease" evidence="1">
    <location>
        <begin position="7"/>
        <end position="141"/>
    </location>
</feature>
<reference evidence="2 3" key="1">
    <citation type="submission" date="2019-07" db="EMBL/GenBank/DDBJ databases">
        <title>Whole genome shotgun sequence of Chitinophaga cymbidii NBRC 109752.</title>
        <authorList>
            <person name="Hosoyama A."/>
            <person name="Uohara A."/>
            <person name="Ohji S."/>
            <person name="Ichikawa N."/>
        </authorList>
    </citation>
    <scope>NUCLEOTIDE SEQUENCE [LARGE SCALE GENOMIC DNA]</scope>
    <source>
        <strain evidence="2 3">NBRC 109752</strain>
    </source>
</reference>
<dbReference type="EMBL" id="BKAU01000001">
    <property type="protein sequence ID" value="GEP94533.1"/>
    <property type="molecule type" value="Genomic_DNA"/>
</dbReference>
<organism evidence="2 3">
    <name type="scientific">Chitinophaga cymbidii</name>
    <dbReference type="NCBI Taxonomy" id="1096750"/>
    <lineage>
        <taxon>Bacteria</taxon>
        <taxon>Pseudomonadati</taxon>
        <taxon>Bacteroidota</taxon>
        <taxon>Chitinophagia</taxon>
        <taxon>Chitinophagales</taxon>
        <taxon>Chitinophagaceae</taxon>
        <taxon>Chitinophaga</taxon>
    </lineage>
</organism>
<evidence type="ECO:0000313" key="3">
    <source>
        <dbReference type="Proteomes" id="UP000321436"/>
    </source>
</evidence>
<comment type="caution">
    <text evidence="2">The sequence shown here is derived from an EMBL/GenBank/DDBJ whole genome shotgun (WGS) entry which is preliminary data.</text>
</comment>
<accession>A0A512RFP5</accession>
<dbReference type="Proteomes" id="UP000321436">
    <property type="component" value="Unassembled WGS sequence"/>
</dbReference>
<gene>
    <name evidence="2" type="ORF">CCY01nite_07930</name>
</gene>
<dbReference type="InterPro" id="IPR005094">
    <property type="entry name" value="Endonuclease_MobA/VirD2"/>
</dbReference>
<dbReference type="AlphaFoldDB" id="A0A512RFP5"/>
<protein>
    <submittedName>
        <fullName evidence="2">Relaxase</fullName>
    </submittedName>
</protein>